<dbReference type="InterPro" id="IPR013078">
    <property type="entry name" value="His_Pase_superF_clade-1"/>
</dbReference>
<name>A0ABN1J450_9FLAO</name>
<dbReference type="Proteomes" id="UP001501758">
    <property type="component" value="Unassembled WGS sequence"/>
</dbReference>
<keyword evidence="3" id="KW-1185">Reference proteome</keyword>
<evidence type="ECO:0000256" key="1">
    <source>
        <dbReference type="NCBIfam" id="TIGR03162"/>
    </source>
</evidence>
<evidence type="ECO:0000313" key="3">
    <source>
        <dbReference type="Proteomes" id="UP001501758"/>
    </source>
</evidence>
<dbReference type="Gene3D" id="3.40.50.1240">
    <property type="entry name" value="Phosphoglycerate mutase-like"/>
    <property type="match status" value="1"/>
</dbReference>
<dbReference type="PANTHER" id="PTHR48100">
    <property type="entry name" value="BROAD-SPECIFICITY PHOSPHATASE YOR283W-RELATED"/>
    <property type="match status" value="1"/>
</dbReference>
<evidence type="ECO:0000313" key="2">
    <source>
        <dbReference type="EMBL" id="GAA0728179.1"/>
    </source>
</evidence>
<gene>
    <name evidence="2" type="primary">cobC</name>
    <name evidence="2" type="ORF">GCM10009430_37070</name>
</gene>
<sequence>MEIYLVRHTTPNIEKGICYGQSDLDVTNNFNAEVSEIHTKLPLKEITRVYSSPLKRCKLLAESFYLPIIFDERLQELDFGDWELKAWDDISKKELNPWMEDFVNVPVPNGESYVMLQQRILDFYKNLPSNIDEKIVIVSHAGPIRALLSHLQKIALKDSFSIKLEYGEVVKI</sequence>
<dbReference type="EMBL" id="BAAAGE010000003">
    <property type="protein sequence ID" value="GAA0728179.1"/>
    <property type="molecule type" value="Genomic_DNA"/>
</dbReference>
<dbReference type="InterPro" id="IPR050275">
    <property type="entry name" value="PGM_Phosphatase"/>
</dbReference>
<proteinExistence type="predicted"/>
<dbReference type="InterPro" id="IPR017578">
    <property type="entry name" value="Ribazole_CobC"/>
</dbReference>
<accession>A0ABN1J450</accession>
<dbReference type="RefSeq" id="WP_343913743.1">
    <property type="nucleotide sequence ID" value="NZ_BAAAGE010000003.1"/>
</dbReference>
<comment type="caution">
    <text evidence="2">The sequence shown here is derived from an EMBL/GenBank/DDBJ whole genome shotgun (WGS) entry which is preliminary data.</text>
</comment>
<dbReference type="CDD" id="cd07067">
    <property type="entry name" value="HP_PGM_like"/>
    <property type="match status" value="1"/>
</dbReference>
<protein>
    <recommendedName>
        <fullName evidence="1">Alpha-ribazole phosphatase</fullName>
        <ecNumber evidence="1">3.1.3.73</ecNumber>
    </recommendedName>
</protein>
<reference evidence="2 3" key="1">
    <citation type="journal article" date="2019" name="Int. J. Syst. Evol. Microbiol.">
        <title>The Global Catalogue of Microorganisms (GCM) 10K type strain sequencing project: providing services to taxonomists for standard genome sequencing and annotation.</title>
        <authorList>
            <consortium name="The Broad Institute Genomics Platform"/>
            <consortium name="The Broad Institute Genome Sequencing Center for Infectious Disease"/>
            <person name="Wu L."/>
            <person name="Ma J."/>
        </authorList>
    </citation>
    <scope>NUCLEOTIDE SEQUENCE [LARGE SCALE GENOMIC DNA]</scope>
    <source>
        <strain evidence="2 3">JCM 15974</strain>
    </source>
</reference>
<dbReference type="EC" id="3.1.3.73" evidence="1"/>
<dbReference type="Pfam" id="PF00300">
    <property type="entry name" value="His_Phos_1"/>
    <property type="match status" value="1"/>
</dbReference>
<dbReference type="SMART" id="SM00855">
    <property type="entry name" value="PGAM"/>
    <property type="match status" value="1"/>
</dbReference>
<dbReference type="NCBIfam" id="TIGR03162">
    <property type="entry name" value="ribazole_cobC"/>
    <property type="match status" value="1"/>
</dbReference>
<organism evidence="2 3">
    <name type="scientific">Aquimarina litoralis</name>
    <dbReference type="NCBI Taxonomy" id="584605"/>
    <lineage>
        <taxon>Bacteria</taxon>
        <taxon>Pseudomonadati</taxon>
        <taxon>Bacteroidota</taxon>
        <taxon>Flavobacteriia</taxon>
        <taxon>Flavobacteriales</taxon>
        <taxon>Flavobacteriaceae</taxon>
        <taxon>Aquimarina</taxon>
    </lineage>
</organism>
<dbReference type="PANTHER" id="PTHR48100:SF59">
    <property type="entry name" value="ADENOSYLCOBALAMIN_ALPHA-RIBAZOLE PHOSPHATASE"/>
    <property type="match status" value="1"/>
</dbReference>
<dbReference type="InterPro" id="IPR029033">
    <property type="entry name" value="His_PPase_superfam"/>
</dbReference>
<dbReference type="SUPFAM" id="SSF53254">
    <property type="entry name" value="Phosphoglycerate mutase-like"/>
    <property type="match status" value="1"/>
</dbReference>